<evidence type="ECO:0000313" key="3">
    <source>
        <dbReference type="Proteomes" id="UP001590950"/>
    </source>
</evidence>
<proteinExistence type="predicted"/>
<protein>
    <submittedName>
        <fullName evidence="2">Uncharacterized protein</fullName>
    </submittedName>
</protein>
<dbReference type="EMBL" id="JBEFKJ010000040">
    <property type="protein sequence ID" value="KAL2037499.1"/>
    <property type="molecule type" value="Genomic_DNA"/>
</dbReference>
<gene>
    <name evidence="2" type="ORF">N7G274_009780</name>
</gene>
<feature type="compositionally biased region" description="Basic residues" evidence="1">
    <location>
        <begin position="165"/>
        <end position="175"/>
    </location>
</feature>
<accession>A0ABR3ZV72</accession>
<evidence type="ECO:0000313" key="2">
    <source>
        <dbReference type="EMBL" id="KAL2037499.1"/>
    </source>
</evidence>
<reference evidence="2 3" key="1">
    <citation type="submission" date="2024-09" db="EMBL/GenBank/DDBJ databases">
        <title>Rethinking Asexuality: The Enigmatic Case of Functional Sexual Genes in Lepraria (Stereocaulaceae).</title>
        <authorList>
            <person name="Doellman M."/>
            <person name="Sun Y."/>
            <person name="Barcenas-Pena A."/>
            <person name="Lumbsch H.T."/>
            <person name="Grewe F."/>
        </authorList>
    </citation>
    <scope>NUCLEOTIDE SEQUENCE [LARGE SCALE GENOMIC DNA]</scope>
    <source>
        <strain evidence="2 3">Mercado 3170</strain>
    </source>
</reference>
<name>A0ABR3ZV72_9LECA</name>
<comment type="caution">
    <text evidence="2">The sequence shown here is derived from an EMBL/GenBank/DDBJ whole genome shotgun (WGS) entry which is preliminary data.</text>
</comment>
<keyword evidence="3" id="KW-1185">Reference proteome</keyword>
<organism evidence="2 3">
    <name type="scientific">Stereocaulon virgatum</name>
    <dbReference type="NCBI Taxonomy" id="373712"/>
    <lineage>
        <taxon>Eukaryota</taxon>
        <taxon>Fungi</taxon>
        <taxon>Dikarya</taxon>
        <taxon>Ascomycota</taxon>
        <taxon>Pezizomycotina</taxon>
        <taxon>Lecanoromycetes</taxon>
        <taxon>OSLEUM clade</taxon>
        <taxon>Lecanoromycetidae</taxon>
        <taxon>Lecanorales</taxon>
        <taxon>Lecanorineae</taxon>
        <taxon>Stereocaulaceae</taxon>
        <taxon>Stereocaulon</taxon>
    </lineage>
</organism>
<sequence>MCRRLNIVRYKGCGCQLFEQEPQYCPEILRVQGGTRPAPWIRTVVIGPEYATQLPNLSGEDTFEVCQDGHIHRVITEHSYQNLLWPRCQGLVHSQGVTRYKCPWHEWLLIEEREWTKQEAARRRIKAKREMAKKKKEEWDQSLLGKGEKLLKKLTQPNGPDQPKRKSRVMRHYAR</sequence>
<evidence type="ECO:0000256" key="1">
    <source>
        <dbReference type="SAM" id="MobiDB-lite"/>
    </source>
</evidence>
<feature type="region of interest" description="Disordered" evidence="1">
    <location>
        <begin position="151"/>
        <end position="175"/>
    </location>
</feature>
<dbReference type="Proteomes" id="UP001590950">
    <property type="component" value="Unassembled WGS sequence"/>
</dbReference>